<gene>
    <name evidence="9" type="ORF">PHACADRAFT_123492</name>
</gene>
<feature type="transmembrane region" description="Helical" evidence="7">
    <location>
        <begin position="177"/>
        <end position="200"/>
    </location>
</feature>
<feature type="compositionally biased region" description="Polar residues" evidence="6">
    <location>
        <begin position="603"/>
        <end position="614"/>
    </location>
</feature>
<evidence type="ECO:0000256" key="5">
    <source>
        <dbReference type="PROSITE-ProRule" id="PRU01193"/>
    </source>
</evidence>
<feature type="region of interest" description="Disordered" evidence="6">
    <location>
        <begin position="548"/>
        <end position="726"/>
    </location>
</feature>
<dbReference type="FunFam" id="3.10.580.10:FF:000053">
    <property type="entry name" value="Unplaced genomic scaffold supercont1.12, whole genome shotgun sequence"/>
    <property type="match status" value="1"/>
</dbReference>
<organism evidence="9 10">
    <name type="scientific">Phanerochaete carnosa (strain HHB-10118-sp)</name>
    <name type="common">White-rot fungus</name>
    <name type="synonym">Peniophora carnosa</name>
    <dbReference type="NCBI Taxonomy" id="650164"/>
    <lineage>
        <taxon>Eukaryota</taxon>
        <taxon>Fungi</taxon>
        <taxon>Dikarya</taxon>
        <taxon>Basidiomycota</taxon>
        <taxon>Agaricomycotina</taxon>
        <taxon>Agaricomycetes</taxon>
        <taxon>Polyporales</taxon>
        <taxon>Phanerochaetaceae</taxon>
        <taxon>Phanerochaete</taxon>
    </lineage>
</organism>
<dbReference type="CDD" id="cd04590">
    <property type="entry name" value="CBS_pair_CorC_HlyC_assoc"/>
    <property type="match status" value="1"/>
</dbReference>
<dbReference type="STRING" id="650164.K5W658"/>
<dbReference type="InterPro" id="IPR046342">
    <property type="entry name" value="CBS_dom_sf"/>
</dbReference>
<dbReference type="Proteomes" id="UP000008370">
    <property type="component" value="Unassembled WGS sequence"/>
</dbReference>
<dbReference type="GO" id="GO:0016020">
    <property type="term" value="C:membrane"/>
    <property type="evidence" value="ECO:0007669"/>
    <property type="project" value="UniProtKB-SubCell"/>
</dbReference>
<keyword evidence="2 5" id="KW-0812">Transmembrane</keyword>
<dbReference type="InterPro" id="IPR044751">
    <property type="entry name" value="Ion_transp-like_CBS"/>
</dbReference>
<feature type="compositionally biased region" description="Basic and acidic residues" evidence="6">
    <location>
        <begin position="420"/>
        <end position="429"/>
    </location>
</feature>
<dbReference type="OrthoDB" id="5353557at2759"/>
<reference evidence="9 10" key="1">
    <citation type="journal article" date="2012" name="BMC Genomics">
        <title>Comparative genomics of the white-rot fungi, Phanerochaete carnosa and P. chrysosporium, to elucidate the genetic basis of the distinct wood types they colonize.</title>
        <authorList>
            <person name="Suzuki H."/>
            <person name="MacDonald J."/>
            <person name="Syed K."/>
            <person name="Salamov A."/>
            <person name="Hori C."/>
            <person name="Aerts A."/>
            <person name="Henrissat B."/>
            <person name="Wiebenga A."/>
            <person name="vanKuyk P.A."/>
            <person name="Barry K."/>
            <person name="Lindquist E."/>
            <person name="LaButti K."/>
            <person name="Lapidus A."/>
            <person name="Lucas S."/>
            <person name="Coutinho P."/>
            <person name="Gong Y."/>
            <person name="Samejima M."/>
            <person name="Mahadevan R."/>
            <person name="Abou-Zaid M."/>
            <person name="de Vries R.P."/>
            <person name="Igarashi K."/>
            <person name="Yadav J.S."/>
            <person name="Grigoriev I.V."/>
            <person name="Master E.R."/>
        </authorList>
    </citation>
    <scope>NUCLEOTIDE SEQUENCE [LARGE SCALE GENOMIC DNA]</scope>
    <source>
        <strain evidence="9 10">HHB-10118-sp</strain>
    </source>
</reference>
<name>K5W658_PHACS</name>
<feature type="compositionally biased region" description="Basic residues" evidence="6">
    <location>
        <begin position="441"/>
        <end position="451"/>
    </location>
</feature>
<dbReference type="InParanoid" id="K5W658"/>
<feature type="transmembrane region" description="Helical" evidence="7">
    <location>
        <begin position="145"/>
        <end position="165"/>
    </location>
</feature>
<evidence type="ECO:0000256" key="1">
    <source>
        <dbReference type="ARBA" id="ARBA00004141"/>
    </source>
</evidence>
<feature type="domain" description="CNNM transmembrane" evidence="8">
    <location>
        <begin position="57"/>
        <end position="237"/>
    </location>
</feature>
<keyword evidence="3 5" id="KW-1133">Transmembrane helix</keyword>
<dbReference type="PROSITE" id="PS51846">
    <property type="entry name" value="CNNM"/>
    <property type="match status" value="1"/>
</dbReference>
<comment type="subcellular location">
    <subcellularLocation>
        <location evidence="1">Membrane</location>
        <topology evidence="1">Multi-pass membrane protein</topology>
    </subcellularLocation>
</comment>
<dbReference type="PANTHER" id="PTHR12064:SF90">
    <property type="entry name" value="CNNM TRANSMEMBRANE DOMAIN-CONTAINING PROTEIN"/>
    <property type="match status" value="1"/>
</dbReference>
<feature type="compositionally biased region" description="Basic and acidic residues" evidence="6">
    <location>
        <begin position="696"/>
        <end position="708"/>
    </location>
</feature>
<protein>
    <recommendedName>
        <fullName evidence="8">CNNM transmembrane domain-containing protein</fullName>
    </recommendedName>
</protein>
<evidence type="ECO:0000313" key="10">
    <source>
        <dbReference type="Proteomes" id="UP000008370"/>
    </source>
</evidence>
<sequence length="726" mass="79841">MVPTPANLRSRSPGVLYPIAQLITHYGSKVVSRILNGGDASAPPDLITHTFAKREKHDAKFIVFACLIPILVLLSGLFAGLTLGYMSLDETQLHILSISGTPKQREYARKIEPIRKNGHLLLVTLLLANMIANETLPVISDPVLGGGPLSVVASTVLIVIFSEIIPQSLCTRYGLAIGARMAWFVRILIWGLGVVSWPVAKLLEFTLGSHHGIMYRRAELKELIAMHATTGELGGDLKMDTVAIIGATLDLQEKVVRQAMTPMDKVFMLNIDTKLDRDTMKRISETGHSRIPVYDEVDVPIVAESEVFLGKKSVSPTQKVKKIVGILLVKQCLMLDSRESTPLRSLPLHRVSCVPNNTSLLQILDKFQEGRSHMAIVSRYSEERAASIKHEVKKGLTQRLKERVGIDCSDSESDSETEPESEHGAEDIAKGSSAGSTRDSLKKKWKKRFRRKSSDQDVEKGDRKEEEEKLEAQEEQEYKGPTLPQSTWARLMAPGREQAMPDDAVLPKNNANEFLQGFDASVAPLGIITLEDVLEELIGEEIYDEFDSEGQGQLKTYVSARKERPRARGRAHSVQNSPVVPSEGTTTVSVPDHGTEERKITKSRSQPGSPSLSFTRADGPLSRTSSLGQSLSALAKHRVIRTSPVTSSPPPAGSGWRTPQERSQQRKSRSEGEMVNVGMTALSDTPDRMASVQEVETSRIPDAQEKSGPDIPPSPEDEQGKKKEDS</sequence>
<dbReference type="EMBL" id="JH930473">
    <property type="protein sequence ID" value="EKM54434.1"/>
    <property type="molecule type" value="Genomic_DNA"/>
</dbReference>
<feature type="compositionally biased region" description="Polar residues" evidence="6">
    <location>
        <begin position="573"/>
        <end position="589"/>
    </location>
</feature>
<feature type="region of interest" description="Disordered" evidence="6">
    <location>
        <begin position="403"/>
        <end position="487"/>
    </location>
</feature>
<evidence type="ECO:0000256" key="2">
    <source>
        <dbReference type="ARBA" id="ARBA00022692"/>
    </source>
</evidence>
<evidence type="ECO:0000256" key="6">
    <source>
        <dbReference type="SAM" id="MobiDB-lite"/>
    </source>
</evidence>
<dbReference type="HOGENOM" id="CLU_011310_2_1_1"/>
<feature type="compositionally biased region" description="Basic and acidic residues" evidence="6">
    <location>
        <begin position="659"/>
        <end position="672"/>
    </location>
</feature>
<evidence type="ECO:0000256" key="7">
    <source>
        <dbReference type="SAM" id="Phobius"/>
    </source>
</evidence>
<feature type="compositionally biased region" description="Acidic residues" evidence="6">
    <location>
        <begin position="409"/>
        <end position="419"/>
    </location>
</feature>
<evidence type="ECO:0000256" key="3">
    <source>
        <dbReference type="ARBA" id="ARBA00022989"/>
    </source>
</evidence>
<feature type="compositionally biased region" description="Polar residues" evidence="6">
    <location>
        <begin position="622"/>
        <end position="632"/>
    </location>
</feature>
<dbReference type="GO" id="GO:0010960">
    <property type="term" value="P:magnesium ion homeostasis"/>
    <property type="evidence" value="ECO:0007669"/>
    <property type="project" value="InterPro"/>
</dbReference>
<dbReference type="PANTHER" id="PTHR12064">
    <property type="entry name" value="METAL TRANSPORTER CNNM"/>
    <property type="match status" value="1"/>
</dbReference>
<dbReference type="Pfam" id="PF01595">
    <property type="entry name" value="CNNM"/>
    <property type="match status" value="1"/>
</dbReference>
<dbReference type="InterPro" id="IPR045095">
    <property type="entry name" value="ACDP"/>
</dbReference>
<dbReference type="GeneID" id="18907971"/>
<evidence type="ECO:0000313" key="9">
    <source>
        <dbReference type="EMBL" id="EKM54434.1"/>
    </source>
</evidence>
<feature type="transmembrane region" description="Helical" evidence="7">
    <location>
        <begin position="61"/>
        <end position="86"/>
    </location>
</feature>
<dbReference type="InterPro" id="IPR002550">
    <property type="entry name" value="CNNM"/>
</dbReference>
<proteinExistence type="predicted"/>
<dbReference type="AlphaFoldDB" id="K5W658"/>
<dbReference type="RefSeq" id="XP_007397126.1">
    <property type="nucleotide sequence ID" value="XM_007397064.1"/>
</dbReference>
<accession>K5W658</accession>
<dbReference type="SUPFAM" id="SSF54631">
    <property type="entry name" value="CBS-domain pair"/>
    <property type="match status" value="1"/>
</dbReference>
<keyword evidence="4 5" id="KW-0472">Membrane</keyword>
<dbReference type="GO" id="GO:0030026">
    <property type="term" value="P:intracellular manganese ion homeostasis"/>
    <property type="evidence" value="ECO:0007669"/>
    <property type="project" value="TreeGrafter"/>
</dbReference>
<keyword evidence="10" id="KW-1185">Reference proteome</keyword>
<dbReference type="KEGG" id="pco:PHACADRAFT_123492"/>
<dbReference type="GO" id="GO:0005737">
    <property type="term" value="C:cytoplasm"/>
    <property type="evidence" value="ECO:0007669"/>
    <property type="project" value="TreeGrafter"/>
</dbReference>
<dbReference type="Gene3D" id="3.10.580.10">
    <property type="entry name" value="CBS-domain"/>
    <property type="match status" value="2"/>
</dbReference>
<feature type="compositionally biased region" description="Basic and acidic residues" evidence="6">
    <location>
        <begin position="452"/>
        <end position="478"/>
    </location>
</feature>
<evidence type="ECO:0000259" key="8">
    <source>
        <dbReference type="PROSITE" id="PS51846"/>
    </source>
</evidence>
<evidence type="ECO:0000256" key="4">
    <source>
        <dbReference type="ARBA" id="ARBA00023136"/>
    </source>
</evidence>